<proteinExistence type="inferred from homology"/>
<evidence type="ECO:0000256" key="4">
    <source>
        <dbReference type="ARBA" id="ARBA00022801"/>
    </source>
</evidence>
<feature type="active site" evidence="7">
    <location>
        <position position="370"/>
    </location>
</feature>
<evidence type="ECO:0000256" key="3">
    <source>
        <dbReference type="ARBA" id="ARBA00022487"/>
    </source>
</evidence>
<dbReference type="SUPFAM" id="SSF53474">
    <property type="entry name" value="alpha/beta-Hydrolases"/>
    <property type="match status" value="1"/>
</dbReference>
<feature type="active site" evidence="7">
    <location>
        <position position="214"/>
    </location>
</feature>
<dbReference type="PANTHER" id="PTHR14189:SF0">
    <property type="entry name" value="PROTEIN PHOSPHATASE METHYLESTERASE 1"/>
    <property type="match status" value="1"/>
</dbReference>
<dbReference type="Gene3D" id="3.40.50.1820">
    <property type="entry name" value="alpha/beta hydrolase"/>
    <property type="match status" value="1"/>
</dbReference>
<dbReference type="RefSeq" id="XP_014566687.1">
    <property type="nucleotide sequence ID" value="XM_014711201.1"/>
</dbReference>
<dbReference type="GO" id="GO:0051723">
    <property type="term" value="F:protein methylesterase activity"/>
    <property type="evidence" value="ECO:0007669"/>
    <property type="project" value="UniProtKB-EC"/>
</dbReference>
<accession>G7DWX2</accession>
<dbReference type="AlphaFoldDB" id="G7DWX2"/>
<dbReference type="EC" id="3.1.1.-" evidence="6"/>
<feature type="region of interest" description="Disordered" evidence="8">
    <location>
        <begin position="1"/>
        <end position="35"/>
    </location>
</feature>
<evidence type="ECO:0000259" key="9">
    <source>
        <dbReference type="Pfam" id="PF12697"/>
    </source>
</evidence>
<dbReference type="OMA" id="VMVCHHG"/>
<evidence type="ECO:0000256" key="2">
    <source>
        <dbReference type="ARBA" id="ARBA00020672"/>
    </source>
</evidence>
<dbReference type="Pfam" id="PF12697">
    <property type="entry name" value="Abhydrolase_6"/>
    <property type="match status" value="1"/>
</dbReference>
<comment type="similarity">
    <text evidence="1 6">Belongs to the AB hydrolase superfamily.</text>
</comment>
<dbReference type="HOGENOM" id="CLU_024818_3_1_1"/>
<dbReference type="InterPro" id="IPR016812">
    <property type="entry name" value="PPase_methylesterase_euk"/>
</dbReference>
<dbReference type="Proteomes" id="UP000009131">
    <property type="component" value="Unassembled WGS sequence"/>
</dbReference>
<dbReference type="PANTHER" id="PTHR14189">
    <property type="entry name" value="PROTEIN PHOSPHATASE METHYLESTERASE-1 RELATED"/>
    <property type="match status" value="1"/>
</dbReference>
<feature type="compositionally biased region" description="Acidic residues" evidence="8">
    <location>
        <begin position="24"/>
        <end position="34"/>
    </location>
</feature>
<reference evidence="10 11" key="1">
    <citation type="journal article" date="2011" name="J. Gen. Appl. Microbiol.">
        <title>Draft genome sequencing of the enigmatic basidiomycete Mixia osmundae.</title>
        <authorList>
            <person name="Nishida H."/>
            <person name="Nagatsuka Y."/>
            <person name="Sugiyama J."/>
        </authorList>
    </citation>
    <scope>NUCLEOTIDE SEQUENCE [LARGE SCALE GENOMIC DNA]</scope>
    <source>
        <strain evidence="11">CBS 9802 / IAM 14324 / JCM 22182 / KY 12970</strain>
    </source>
</reference>
<evidence type="ECO:0000256" key="7">
    <source>
        <dbReference type="PIRSR" id="PIRSR022950-1"/>
    </source>
</evidence>
<evidence type="ECO:0000256" key="5">
    <source>
        <dbReference type="ARBA" id="ARBA00049203"/>
    </source>
</evidence>
<dbReference type="STRING" id="764103.G7DWX2"/>
<dbReference type="OrthoDB" id="194865at2759"/>
<evidence type="ECO:0000256" key="1">
    <source>
        <dbReference type="ARBA" id="ARBA00008645"/>
    </source>
</evidence>
<comment type="catalytic activity">
    <reaction evidence="5">
        <text>[phosphatase 2A protein]-C-terminal L-leucine methyl ester + H2O = [phosphatase 2A protein]-C-terminal L-leucine + methanol + H(+)</text>
        <dbReference type="Rhea" id="RHEA:48548"/>
        <dbReference type="Rhea" id="RHEA-COMP:12134"/>
        <dbReference type="Rhea" id="RHEA-COMP:12135"/>
        <dbReference type="ChEBI" id="CHEBI:15377"/>
        <dbReference type="ChEBI" id="CHEBI:15378"/>
        <dbReference type="ChEBI" id="CHEBI:17790"/>
        <dbReference type="ChEBI" id="CHEBI:90516"/>
        <dbReference type="ChEBI" id="CHEBI:90517"/>
        <dbReference type="EC" id="3.1.1.89"/>
    </reaction>
</comment>
<dbReference type="EMBL" id="BABT02000054">
    <property type="protein sequence ID" value="GAA95069.1"/>
    <property type="molecule type" value="Genomic_DNA"/>
</dbReference>
<evidence type="ECO:0000256" key="8">
    <source>
        <dbReference type="SAM" id="MobiDB-lite"/>
    </source>
</evidence>
<name>G7DWX2_MIXOS</name>
<dbReference type="eggNOG" id="KOG2564">
    <property type="taxonomic scope" value="Eukaryota"/>
</dbReference>
<feature type="active site" evidence="7">
    <location>
        <position position="241"/>
    </location>
</feature>
<reference evidence="10 11" key="2">
    <citation type="journal article" date="2012" name="Open Biol.">
        <title>Characteristics of nucleosomes and linker DNA regions on the genome of the basidiomycete Mixia osmundae revealed by mono- and dinucleosome mapping.</title>
        <authorList>
            <person name="Nishida H."/>
            <person name="Kondo S."/>
            <person name="Matsumoto T."/>
            <person name="Suzuki Y."/>
            <person name="Yoshikawa H."/>
            <person name="Taylor T.D."/>
            <person name="Sugiyama J."/>
        </authorList>
    </citation>
    <scope>NUCLEOTIDE SEQUENCE [LARGE SCALE GENOMIC DNA]</scope>
    <source>
        <strain evidence="11">CBS 9802 / IAM 14324 / JCM 22182 / KY 12970</strain>
    </source>
</reference>
<evidence type="ECO:0000256" key="6">
    <source>
        <dbReference type="PIRNR" id="PIRNR022950"/>
    </source>
</evidence>
<protein>
    <recommendedName>
        <fullName evidence="2 6">Protein phosphatase methylesterase 1</fullName>
        <shortName evidence="6">PME-1</shortName>
        <ecNumber evidence="6">3.1.1.-</ecNumber>
    </recommendedName>
</protein>
<sequence length="405" mass="44103">MSALLKGLHKQAAAPSLVPSSTNDDLEEQAELESGDTFALPVPALTRAPRQTSKQLYTPLQGSDYFAQALQVEVTGSNETTRQFRAYYTPATSLREQLTPPPKAARQVHPEIDIDPATLFNGVESPKPAKRDVLVVCHHGAGYSGLSYALFAKQLVQLSNGQLGVLSFDARGHGKTADANDLSLQSLSRDLVDLVKTLYPEREQAPDLLLVGHSMGGAVVTDACPKLQAHVANVIGLAVLDVVEGTAIEALRTMNAYLDAQPKGFASIEAAIEWHVKSRTIRNLESARVSVPALLSPSEQDPALPFSWRTDLRSTSAHWQGWFEGLSDKYLACPTPKLLVLAGTDRLDKPLMIAQMQGKYQLVVFQEAGHCLHEDAPERLATTVLDFWRRNDRTNVLAGVKKVGQ</sequence>
<dbReference type="InterPro" id="IPR000073">
    <property type="entry name" value="AB_hydrolase_1"/>
</dbReference>
<keyword evidence="11" id="KW-1185">Reference proteome</keyword>
<keyword evidence="4 6" id="KW-0378">Hydrolase</keyword>
<comment type="function">
    <text evidence="6">Demethylates proteins that have been reversibly carboxymethylated.</text>
</comment>
<comment type="caution">
    <text evidence="10">The sequence shown here is derived from an EMBL/GenBank/DDBJ whole genome shotgun (WGS) entry which is preliminary data.</text>
</comment>
<organism evidence="10 11">
    <name type="scientific">Mixia osmundae (strain CBS 9802 / IAM 14324 / JCM 22182 / KY 12970)</name>
    <dbReference type="NCBI Taxonomy" id="764103"/>
    <lineage>
        <taxon>Eukaryota</taxon>
        <taxon>Fungi</taxon>
        <taxon>Dikarya</taxon>
        <taxon>Basidiomycota</taxon>
        <taxon>Pucciniomycotina</taxon>
        <taxon>Mixiomycetes</taxon>
        <taxon>Mixiales</taxon>
        <taxon>Mixiaceae</taxon>
        <taxon>Mixia</taxon>
    </lineage>
</organism>
<dbReference type="InterPro" id="IPR029058">
    <property type="entry name" value="AB_hydrolase_fold"/>
</dbReference>
<keyword evidence="3 6" id="KW-0719">Serine esterase</keyword>
<evidence type="ECO:0000313" key="10">
    <source>
        <dbReference type="EMBL" id="GAA95069.1"/>
    </source>
</evidence>
<dbReference type="PIRSF" id="PIRSF022950">
    <property type="entry name" value="PPase_methylesterase_euk"/>
    <property type="match status" value="1"/>
</dbReference>
<dbReference type="FunCoup" id="G7DWX2">
    <property type="interactions" value="465"/>
</dbReference>
<dbReference type="InParanoid" id="G7DWX2"/>
<feature type="domain" description="AB hydrolase-1" evidence="9">
    <location>
        <begin position="135"/>
        <end position="381"/>
    </location>
</feature>
<evidence type="ECO:0000313" key="11">
    <source>
        <dbReference type="Proteomes" id="UP000009131"/>
    </source>
</evidence>
<gene>
    <name evidence="10" type="primary">Mo01724</name>
    <name evidence="10" type="ORF">E5Q_01724</name>
</gene>